<feature type="domain" description="HTH cro/C1-type" evidence="2">
    <location>
        <begin position="5"/>
        <end position="59"/>
    </location>
</feature>
<gene>
    <name evidence="3" type="ORF">B7698_01810</name>
</gene>
<dbReference type="Gene3D" id="1.10.260.40">
    <property type="entry name" value="lambda repressor-like DNA-binding domains"/>
    <property type="match status" value="1"/>
</dbReference>
<proteinExistence type="predicted"/>
<dbReference type="Proteomes" id="UP000193367">
    <property type="component" value="Unassembled WGS sequence"/>
</dbReference>
<protein>
    <submittedName>
        <fullName evidence="3">Cro/Cl family transcriptional regulator</fullName>
    </submittedName>
</protein>
<dbReference type="PROSITE" id="PS50943">
    <property type="entry name" value="HTH_CROC1"/>
    <property type="match status" value="1"/>
</dbReference>
<dbReference type="SUPFAM" id="SSF47413">
    <property type="entry name" value="lambda repressor-like DNA-binding domains"/>
    <property type="match status" value="1"/>
</dbReference>
<dbReference type="PANTHER" id="PTHR46558">
    <property type="entry name" value="TRACRIPTIONAL REGULATORY PROTEIN-RELATED-RELATED"/>
    <property type="match status" value="1"/>
</dbReference>
<dbReference type="SMART" id="SM00530">
    <property type="entry name" value="HTH_XRE"/>
    <property type="match status" value="1"/>
</dbReference>
<keyword evidence="1" id="KW-0238">DNA-binding</keyword>
<reference evidence="3 4" key="1">
    <citation type="journal article" date="2016" name="Eur. J. Clin. Microbiol. Infect. Dis.">
        <title>Whole genome sequencing as a tool for phylogenetic analysis of clinical strains of Mitis group streptococci.</title>
        <authorList>
            <person name="Rasmussen L.H."/>
            <person name="Dargis R."/>
            <person name="Hojholt K."/>
            <person name="Christensen J.J."/>
            <person name="Skovgaard O."/>
            <person name="Justesen U.S."/>
            <person name="Rosenvinge F.S."/>
            <person name="Moser C."/>
            <person name="Lukjancenko O."/>
            <person name="Rasmussen S."/>
            <person name="Nielsen X.C."/>
        </authorList>
    </citation>
    <scope>NUCLEOTIDE SEQUENCE [LARGE SCALE GENOMIC DNA]</scope>
    <source>
        <strain evidence="3 4">RH_17439_08</strain>
    </source>
</reference>
<sequence>MSNRLKKLRKEKGLTQADLAKVLNTNQSQYGKYENGKTNLSIENAKILAEYFGVSIPYLLGYEENSTVNKPNATILIELVKELSFISEKKSKLLQEYIELDKKERDVLEQIRSADL</sequence>
<dbReference type="EMBL" id="NCVH01000026">
    <property type="protein sequence ID" value="ORO96651.1"/>
    <property type="molecule type" value="Genomic_DNA"/>
</dbReference>
<name>A0A1X1KBI7_STRMT</name>
<comment type="caution">
    <text evidence="3">The sequence shown here is derived from an EMBL/GenBank/DDBJ whole genome shotgun (WGS) entry which is preliminary data.</text>
</comment>
<organism evidence="3 4">
    <name type="scientific">Streptococcus mitis</name>
    <dbReference type="NCBI Taxonomy" id="28037"/>
    <lineage>
        <taxon>Bacteria</taxon>
        <taxon>Bacillati</taxon>
        <taxon>Bacillota</taxon>
        <taxon>Bacilli</taxon>
        <taxon>Lactobacillales</taxon>
        <taxon>Streptococcaceae</taxon>
        <taxon>Streptococcus</taxon>
        <taxon>Streptococcus mitis group</taxon>
    </lineage>
</organism>
<dbReference type="InterPro" id="IPR001387">
    <property type="entry name" value="Cro/C1-type_HTH"/>
</dbReference>
<dbReference type="PANTHER" id="PTHR46558:SF11">
    <property type="entry name" value="HTH-TYPE TRANSCRIPTIONAL REGULATOR XRE"/>
    <property type="match status" value="1"/>
</dbReference>
<evidence type="ECO:0000313" key="3">
    <source>
        <dbReference type="EMBL" id="ORO96651.1"/>
    </source>
</evidence>
<dbReference type="RefSeq" id="WP_084864451.1">
    <property type="nucleotide sequence ID" value="NZ_NCVH01000026.1"/>
</dbReference>
<dbReference type="InterPro" id="IPR010982">
    <property type="entry name" value="Lambda_DNA-bd_dom_sf"/>
</dbReference>
<accession>A0A1X1KBI7</accession>
<evidence type="ECO:0000256" key="1">
    <source>
        <dbReference type="ARBA" id="ARBA00023125"/>
    </source>
</evidence>
<dbReference type="CDD" id="cd00093">
    <property type="entry name" value="HTH_XRE"/>
    <property type="match status" value="1"/>
</dbReference>
<dbReference type="Pfam" id="PF01381">
    <property type="entry name" value="HTH_3"/>
    <property type="match status" value="1"/>
</dbReference>
<dbReference type="GO" id="GO:0003677">
    <property type="term" value="F:DNA binding"/>
    <property type="evidence" value="ECO:0007669"/>
    <property type="project" value="UniProtKB-KW"/>
</dbReference>
<dbReference type="AlphaFoldDB" id="A0A1X1KBI7"/>
<evidence type="ECO:0000313" key="4">
    <source>
        <dbReference type="Proteomes" id="UP000193367"/>
    </source>
</evidence>
<evidence type="ECO:0000259" key="2">
    <source>
        <dbReference type="PROSITE" id="PS50943"/>
    </source>
</evidence>